<evidence type="ECO:0000256" key="1">
    <source>
        <dbReference type="SAM" id="Phobius"/>
    </source>
</evidence>
<dbReference type="RefSeq" id="WP_219479053.1">
    <property type="nucleotide sequence ID" value="NZ_JAHXCT010000001.1"/>
</dbReference>
<dbReference type="Proteomes" id="UP000788426">
    <property type="component" value="Unassembled WGS sequence"/>
</dbReference>
<accession>A0ABS6Y9T8</accession>
<keyword evidence="3" id="KW-1185">Reference proteome</keyword>
<keyword evidence="1" id="KW-0812">Transmembrane</keyword>
<dbReference type="EMBL" id="JAHXCT010000001">
    <property type="protein sequence ID" value="MBW4768350.1"/>
    <property type="molecule type" value="Genomic_DNA"/>
</dbReference>
<sequence length="213" mass="24741">MNQQENKSKKIKELLLRWLFKRSNILILAICAVVVVTLLIFFSIKKTSIGINDNENTGFTVTQIQQIKTLGEWEFLSISTEEMVDSTRHGFFGDAELVRIYYGTLHLGINFRDAKPGWAKLEGDSLIATLPPIKLLDNNFIDEAKTVSFFEKGSWDAKARQEMYQKAYKRIYNRCMTKENITSARENAEMQMKNFFRAMGIQKINFQFEEVKK</sequence>
<comment type="caution">
    <text evidence="2">The sequence shown here is derived from an EMBL/GenBank/DDBJ whole genome shotgun (WGS) entry which is preliminary data.</text>
</comment>
<keyword evidence="1" id="KW-0472">Membrane</keyword>
<evidence type="ECO:0000313" key="3">
    <source>
        <dbReference type="Proteomes" id="UP000788426"/>
    </source>
</evidence>
<proteinExistence type="predicted"/>
<dbReference type="InterPro" id="IPR025324">
    <property type="entry name" value="DUF4230"/>
</dbReference>
<organism evidence="2 3">
    <name type="scientific">Hoylesella nanceiensis</name>
    <dbReference type="NCBI Taxonomy" id="425941"/>
    <lineage>
        <taxon>Bacteria</taxon>
        <taxon>Pseudomonadati</taxon>
        <taxon>Bacteroidota</taxon>
        <taxon>Bacteroidia</taxon>
        <taxon>Bacteroidales</taxon>
        <taxon>Prevotellaceae</taxon>
        <taxon>Hoylesella</taxon>
    </lineage>
</organism>
<feature type="transmembrane region" description="Helical" evidence="1">
    <location>
        <begin position="25"/>
        <end position="44"/>
    </location>
</feature>
<dbReference type="Pfam" id="PF14014">
    <property type="entry name" value="DUF4230"/>
    <property type="match status" value="1"/>
</dbReference>
<name>A0ABS6Y9T8_9BACT</name>
<protein>
    <submittedName>
        <fullName evidence="2">DUF4230 domain-containing protein</fullName>
    </submittedName>
</protein>
<evidence type="ECO:0000313" key="2">
    <source>
        <dbReference type="EMBL" id="MBW4768350.1"/>
    </source>
</evidence>
<reference evidence="2 3" key="1">
    <citation type="submission" date="2021-07" db="EMBL/GenBank/DDBJ databases">
        <title>Genomic diversity and antimicrobial resistance of Prevotella spp. isolated from chronic lung disease airways.</title>
        <authorList>
            <person name="Webb K.A."/>
            <person name="Olagoke O.S."/>
            <person name="Baird T."/>
            <person name="Neill J."/>
            <person name="Pham A."/>
            <person name="Wells T.J."/>
            <person name="Ramsay K.A."/>
            <person name="Bell S.C."/>
            <person name="Sarovich D.S."/>
            <person name="Price E.P."/>
        </authorList>
    </citation>
    <scope>NUCLEOTIDE SEQUENCE [LARGE SCALE GENOMIC DNA]</scope>
    <source>
        <strain evidence="2 3">SCHI0011.S.12</strain>
    </source>
</reference>
<keyword evidence="1" id="KW-1133">Transmembrane helix</keyword>
<gene>
    <name evidence="2" type="ORF">KZO38_01015</name>
</gene>